<organism evidence="1 2">
    <name type="scientific">Brachionus plicatilis</name>
    <name type="common">Marine rotifer</name>
    <name type="synonym">Brachionus muelleri</name>
    <dbReference type="NCBI Taxonomy" id="10195"/>
    <lineage>
        <taxon>Eukaryota</taxon>
        <taxon>Metazoa</taxon>
        <taxon>Spiralia</taxon>
        <taxon>Gnathifera</taxon>
        <taxon>Rotifera</taxon>
        <taxon>Eurotatoria</taxon>
        <taxon>Monogononta</taxon>
        <taxon>Pseudotrocha</taxon>
        <taxon>Ploima</taxon>
        <taxon>Brachionidae</taxon>
        <taxon>Brachionus</taxon>
    </lineage>
</organism>
<sequence length="93" mass="10821">MNINVNTPVMNSSILLASSATNFNCENQLHHFYNTKDRKIQKWLIYSKSLSILIIFLRLKQGALFEYNDSLTDPSVLLEFRLLFAFEFISSIE</sequence>
<protein>
    <submittedName>
        <fullName evidence="1">Uncharacterized protein</fullName>
    </submittedName>
</protein>
<evidence type="ECO:0000313" key="2">
    <source>
        <dbReference type="Proteomes" id="UP000276133"/>
    </source>
</evidence>
<evidence type="ECO:0000313" key="1">
    <source>
        <dbReference type="EMBL" id="RNA30783.1"/>
    </source>
</evidence>
<reference evidence="1 2" key="1">
    <citation type="journal article" date="2018" name="Sci. Rep.">
        <title>Genomic signatures of local adaptation to the degree of environmental predictability in rotifers.</title>
        <authorList>
            <person name="Franch-Gras L."/>
            <person name="Hahn C."/>
            <person name="Garcia-Roger E.M."/>
            <person name="Carmona M.J."/>
            <person name="Serra M."/>
            <person name="Gomez A."/>
        </authorList>
    </citation>
    <scope>NUCLEOTIDE SEQUENCE [LARGE SCALE GENOMIC DNA]</scope>
    <source>
        <strain evidence="1">HYR1</strain>
    </source>
</reference>
<comment type="caution">
    <text evidence="1">The sequence shown here is derived from an EMBL/GenBank/DDBJ whole genome shotgun (WGS) entry which is preliminary data.</text>
</comment>
<accession>A0A3M7S4P4</accession>
<proteinExistence type="predicted"/>
<gene>
    <name evidence="1" type="ORF">BpHYR1_048702</name>
</gene>
<dbReference type="Proteomes" id="UP000276133">
    <property type="component" value="Unassembled WGS sequence"/>
</dbReference>
<dbReference type="AlphaFoldDB" id="A0A3M7S4P4"/>
<name>A0A3M7S4P4_BRAPC</name>
<keyword evidence="2" id="KW-1185">Reference proteome</keyword>
<dbReference type="EMBL" id="REGN01002046">
    <property type="protein sequence ID" value="RNA30783.1"/>
    <property type="molecule type" value="Genomic_DNA"/>
</dbReference>